<dbReference type="Gene3D" id="3.40.50.2300">
    <property type="match status" value="2"/>
</dbReference>
<dbReference type="Gene3D" id="2.10.50.30">
    <property type="entry name" value="GPCR, family 3, nine cysteines domain"/>
    <property type="match status" value="1"/>
</dbReference>
<dbReference type="InterPro" id="IPR038550">
    <property type="entry name" value="GPCR_3_9-Cys_sf"/>
</dbReference>
<evidence type="ECO:0000259" key="1">
    <source>
        <dbReference type="Pfam" id="PF07562"/>
    </source>
</evidence>
<proteinExistence type="predicted"/>
<evidence type="ECO:0000313" key="2">
    <source>
        <dbReference type="EMBL" id="KAH0630688.1"/>
    </source>
</evidence>
<sequence length="291" mass="33856">MWDITVDMFLSNLYNKHINAFISFFIKKRNSIVHTNLNSFSKGLKRFIKEAFYCSYSKHALSVKGFSRCRQKETLETVPKEFLERILSLDNYITYSTVWALAHALYAAYSSRSKRMLMAASGSRMDFQRVQAWQLHPFLRNPQFHNTSRRDGVYLDQEGELAADFELINWVRLPNRDFLTVIFGHFQRQGSADYVLDIDENVQRMWLNEVSSEFESYVFPPTGWAEKRTLPTSRCVDSCRPGYTKVVQEGKPVACYGCALCAEGTFSSQEGRWHQKKGRQQELVLTWISCP</sequence>
<dbReference type="InterPro" id="IPR011500">
    <property type="entry name" value="GPCR_3_9-Cys_dom"/>
</dbReference>
<organism evidence="2 3">
    <name type="scientific">Phrynosoma platyrhinos</name>
    <name type="common">Desert horned lizard</name>
    <dbReference type="NCBI Taxonomy" id="52577"/>
    <lineage>
        <taxon>Eukaryota</taxon>
        <taxon>Metazoa</taxon>
        <taxon>Chordata</taxon>
        <taxon>Craniata</taxon>
        <taxon>Vertebrata</taxon>
        <taxon>Euteleostomi</taxon>
        <taxon>Lepidosauria</taxon>
        <taxon>Squamata</taxon>
        <taxon>Bifurcata</taxon>
        <taxon>Unidentata</taxon>
        <taxon>Episquamata</taxon>
        <taxon>Toxicofera</taxon>
        <taxon>Iguania</taxon>
        <taxon>Phrynosomatidae</taxon>
        <taxon>Phrynosomatinae</taxon>
        <taxon>Phrynosoma</taxon>
    </lineage>
</organism>
<dbReference type="EMBL" id="JAIPUX010000439">
    <property type="protein sequence ID" value="KAH0630688.1"/>
    <property type="molecule type" value="Genomic_DNA"/>
</dbReference>
<gene>
    <name evidence="2" type="ORF">JD844_013979</name>
</gene>
<accession>A0ABQ7TLZ9</accession>
<protein>
    <recommendedName>
        <fullName evidence="1">GPCR family 3 nine cysteines domain-containing protein</fullName>
    </recommendedName>
</protein>
<comment type="caution">
    <text evidence="2">The sequence shown here is derived from an EMBL/GenBank/DDBJ whole genome shotgun (WGS) entry which is preliminary data.</text>
</comment>
<dbReference type="Pfam" id="PF07562">
    <property type="entry name" value="NCD3G"/>
    <property type="match status" value="1"/>
</dbReference>
<evidence type="ECO:0000313" key="3">
    <source>
        <dbReference type="Proteomes" id="UP000826234"/>
    </source>
</evidence>
<reference evidence="2 3" key="1">
    <citation type="journal article" date="2022" name="Gigascience">
        <title>A chromosome-level genome assembly and annotation of the desert horned lizard, Phrynosoma platyrhinos, provides insight into chromosomal rearrangements among reptiles.</title>
        <authorList>
            <person name="Koochekian N."/>
            <person name="Ascanio A."/>
            <person name="Farleigh K."/>
            <person name="Card D.C."/>
            <person name="Schield D.R."/>
            <person name="Castoe T.A."/>
            <person name="Jezkova T."/>
        </authorList>
    </citation>
    <scope>NUCLEOTIDE SEQUENCE [LARGE SCALE GENOMIC DNA]</scope>
    <source>
        <strain evidence="2">NK-2021</strain>
    </source>
</reference>
<dbReference type="InterPro" id="IPR028082">
    <property type="entry name" value="Peripla_BP_I"/>
</dbReference>
<dbReference type="Proteomes" id="UP000826234">
    <property type="component" value="Unassembled WGS sequence"/>
</dbReference>
<dbReference type="PANTHER" id="PTHR24061">
    <property type="entry name" value="CALCIUM-SENSING RECEPTOR-RELATED"/>
    <property type="match status" value="1"/>
</dbReference>
<keyword evidence="3" id="KW-1185">Reference proteome</keyword>
<name>A0ABQ7TLZ9_PHRPL</name>
<dbReference type="PANTHER" id="PTHR24061:SF599">
    <property type="entry name" value="G-PROTEIN COUPLED RECEPTORS FAMILY 3 PROFILE DOMAIN-CONTAINING PROTEIN"/>
    <property type="match status" value="1"/>
</dbReference>
<dbReference type="InterPro" id="IPR000068">
    <property type="entry name" value="GPCR_3_Ca_sens_rcpt-rel"/>
</dbReference>
<feature type="domain" description="GPCR family 3 nine cysteines" evidence="1">
    <location>
        <begin position="231"/>
        <end position="270"/>
    </location>
</feature>
<dbReference type="SUPFAM" id="SSF53822">
    <property type="entry name" value="Periplasmic binding protein-like I"/>
    <property type="match status" value="1"/>
</dbReference>